<feature type="non-terminal residue" evidence="2">
    <location>
        <position position="1"/>
    </location>
</feature>
<dbReference type="SMART" id="SM00327">
    <property type="entry name" value="VWA"/>
    <property type="match status" value="1"/>
</dbReference>
<dbReference type="Proteomes" id="UP001432322">
    <property type="component" value="Unassembled WGS sequence"/>
</dbReference>
<dbReference type="Pfam" id="PF13519">
    <property type="entry name" value="VWA_2"/>
    <property type="match status" value="1"/>
</dbReference>
<dbReference type="Gene3D" id="3.40.50.410">
    <property type="entry name" value="von Willebrand factor, type A domain"/>
    <property type="match status" value="1"/>
</dbReference>
<keyword evidence="3" id="KW-1185">Reference proteome</keyword>
<proteinExistence type="predicted"/>
<feature type="non-terminal residue" evidence="2">
    <location>
        <position position="207"/>
    </location>
</feature>
<sequence length="207" mass="22884">WNPNEIWLDIAVILDTSEAMGEDSLEAVSPSFSNAFLAIVTDLAATYSTRLGVISMASDAQILYDLNMTSTDRIEGKVHITKGLDNIDVMKAFGAALDMFQRGVASRPERANYRQVIYYVIDSDSYVYLTQEILFIHQQIKNTDFLDDGDEERPGLKQLASDGYYLTDIGQDYMLSIQAFCKANCHCAADRVPYGGQSPDPAIKAAG</sequence>
<dbReference type="AlphaFoldDB" id="A0AAV5VUB7"/>
<organism evidence="2 3">
    <name type="scientific">Pristionchus fissidentatus</name>
    <dbReference type="NCBI Taxonomy" id="1538716"/>
    <lineage>
        <taxon>Eukaryota</taxon>
        <taxon>Metazoa</taxon>
        <taxon>Ecdysozoa</taxon>
        <taxon>Nematoda</taxon>
        <taxon>Chromadorea</taxon>
        <taxon>Rhabditida</taxon>
        <taxon>Rhabditina</taxon>
        <taxon>Diplogasteromorpha</taxon>
        <taxon>Diplogasteroidea</taxon>
        <taxon>Neodiplogasteridae</taxon>
        <taxon>Pristionchus</taxon>
    </lineage>
</organism>
<evidence type="ECO:0000313" key="3">
    <source>
        <dbReference type="Proteomes" id="UP001432322"/>
    </source>
</evidence>
<accession>A0AAV5VUB7</accession>
<evidence type="ECO:0000259" key="1">
    <source>
        <dbReference type="SMART" id="SM00327"/>
    </source>
</evidence>
<feature type="domain" description="VWFA" evidence="1">
    <location>
        <begin position="7"/>
        <end position="179"/>
    </location>
</feature>
<reference evidence="2" key="1">
    <citation type="submission" date="2023-10" db="EMBL/GenBank/DDBJ databases">
        <title>Genome assembly of Pristionchus species.</title>
        <authorList>
            <person name="Yoshida K."/>
            <person name="Sommer R.J."/>
        </authorList>
    </citation>
    <scope>NUCLEOTIDE SEQUENCE</scope>
    <source>
        <strain evidence="2">RS5133</strain>
    </source>
</reference>
<dbReference type="InterPro" id="IPR002035">
    <property type="entry name" value="VWF_A"/>
</dbReference>
<dbReference type="PANTHER" id="PTHR31024:SF3">
    <property type="entry name" value="C-TYPE LECTIN-RELATED"/>
    <property type="match status" value="1"/>
</dbReference>
<name>A0AAV5VUB7_9BILA</name>
<protein>
    <recommendedName>
        <fullName evidence="1">VWFA domain-containing protein</fullName>
    </recommendedName>
</protein>
<gene>
    <name evidence="2" type="ORF">PFISCL1PPCAC_12879</name>
</gene>
<dbReference type="InterPro" id="IPR036465">
    <property type="entry name" value="vWFA_dom_sf"/>
</dbReference>
<dbReference type="EMBL" id="BTSY01000004">
    <property type="protein sequence ID" value="GMT21582.1"/>
    <property type="molecule type" value="Genomic_DNA"/>
</dbReference>
<comment type="caution">
    <text evidence="2">The sequence shown here is derived from an EMBL/GenBank/DDBJ whole genome shotgun (WGS) entry which is preliminary data.</text>
</comment>
<evidence type="ECO:0000313" key="2">
    <source>
        <dbReference type="EMBL" id="GMT21582.1"/>
    </source>
</evidence>
<dbReference type="PANTHER" id="PTHR31024">
    <property type="entry name" value="C-TYPE LECTIN"/>
    <property type="match status" value="1"/>
</dbReference>
<dbReference type="SUPFAM" id="SSF53300">
    <property type="entry name" value="vWA-like"/>
    <property type="match status" value="1"/>
</dbReference>